<dbReference type="EMBL" id="FNVO01000034">
    <property type="protein sequence ID" value="SEG92594.1"/>
    <property type="molecule type" value="Genomic_DNA"/>
</dbReference>
<protein>
    <submittedName>
        <fullName evidence="1">Uncharacterized protein</fullName>
    </submittedName>
</protein>
<dbReference type="Gene3D" id="3.30.40.10">
    <property type="entry name" value="Zinc/RING finger domain, C3HC4 (zinc finger)"/>
    <property type="match status" value="1"/>
</dbReference>
<dbReference type="Proteomes" id="UP000236723">
    <property type="component" value="Unassembled WGS sequence"/>
</dbReference>
<reference evidence="2" key="1">
    <citation type="submission" date="2016-10" db="EMBL/GenBank/DDBJ databases">
        <authorList>
            <person name="Varghese N."/>
            <person name="Submissions S."/>
        </authorList>
    </citation>
    <scope>NUCLEOTIDE SEQUENCE [LARGE SCALE GENOMIC DNA]</scope>
    <source>
        <strain evidence="2">DSM 43163</strain>
    </source>
</reference>
<evidence type="ECO:0000313" key="2">
    <source>
        <dbReference type="Proteomes" id="UP000236723"/>
    </source>
</evidence>
<sequence length="153" mass="17367">MLSMFVAMFATCLIVTARRPARREAQASARYPESMTAVLEPEAEEYLAWLADRHWPADEYLDLEREWLAELDPADLPAVRPCPGCRRHDEDVWPCRMCGLLLHSGCGHGMRRRRVGRPYQTRDMQAEAVIAEWICTNCSSVVGLDLDESADEG</sequence>
<dbReference type="AlphaFoldDB" id="A0A1H6E6L4"/>
<dbReference type="InterPro" id="IPR013083">
    <property type="entry name" value="Znf_RING/FYVE/PHD"/>
</dbReference>
<evidence type="ECO:0000313" key="1">
    <source>
        <dbReference type="EMBL" id="SEG92594.1"/>
    </source>
</evidence>
<accession>A0A1H6E6L4</accession>
<organism evidence="1 2">
    <name type="scientific">Thermomonospora echinospora</name>
    <dbReference type="NCBI Taxonomy" id="1992"/>
    <lineage>
        <taxon>Bacteria</taxon>
        <taxon>Bacillati</taxon>
        <taxon>Actinomycetota</taxon>
        <taxon>Actinomycetes</taxon>
        <taxon>Streptosporangiales</taxon>
        <taxon>Thermomonosporaceae</taxon>
        <taxon>Thermomonospora</taxon>
    </lineage>
</organism>
<proteinExistence type="predicted"/>
<keyword evidence="2" id="KW-1185">Reference proteome</keyword>
<name>A0A1H6E6L4_9ACTN</name>
<gene>
    <name evidence="1" type="ORF">SAMN04489712_13443</name>
</gene>